<dbReference type="KEGG" id="qsa:O6P43_030805"/>
<evidence type="ECO:0000313" key="9">
    <source>
        <dbReference type="Proteomes" id="UP001163823"/>
    </source>
</evidence>
<dbReference type="PANTHER" id="PTHR47955">
    <property type="entry name" value="CYTOCHROME P450 FAMILY 71 PROTEIN"/>
    <property type="match status" value="1"/>
</dbReference>
<evidence type="ECO:0000256" key="6">
    <source>
        <dbReference type="ARBA" id="ARBA00023004"/>
    </source>
</evidence>
<proteinExistence type="inferred from homology"/>
<evidence type="ECO:0000313" key="8">
    <source>
        <dbReference type="EMBL" id="KAJ7945789.1"/>
    </source>
</evidence>
<evidence type="ECO:0000256" key="4">
    <source>
        <dbReference type="ARBA" id="ARBA00022723"/>
    </source>
</evidence>
<keyword evidence="6" id="KW-0408">Iron</keyword>
<evidence type="ECO:0000256" key="2">
    <source>
        <dbReference type="ARBA" id="ARBA00010617"/>
    </source>
</evidence>
<dbReference type="PRINTS" id="PR00463">
    <property type="entry name" value="EP450I"/>
</dbReference>
<keyword evidence="7" id="KW-0503">Monooxygenase</keyword>
<keyword evidence="4" id="KW-0479">Metal-binding</keyword>
<dbReference type="Gene3D" id="1.10.630.10">
    <property type="entry name" value="Cytochrome P450"/>
    <property type="match status" value="1"/>
</dbReference>
<keyword evidence="3" id="KW-0349">Heme</keyword>
<evidence type="ECO:0000256" key="1">
    <source>
        <dbReference type="ARBA" id="ARBA00001971"/>
    </source>
</evidence>
<evidence type="ECO:0000256" key="7">
    <source>
        <dbReference type="ARBA" id="ARBA00023033"/>
    </source>
</evidence>
<organism evidence="8 9">
    <name type="scientific">Quillaja saponaria</name>
    <name type="common">Soap bark tree</name>
    <dbReference type="NCBI Taxonomy" id="32244"/>
    <lineage>
        <taxon>Eukaryota</taxon>
        <taxon>Viridiplantae</taxon>
        <taxon>Streptophyta</taxon>
        <taxon>Embryophyta</taxon>
        <taxon>Tracheophyta</taxon>
        <taxon>Spermatophyta</taxon>
        <taxon>Magnoliopsida</taxon>
        <taxon>eudicotyledons</taxon>
        <taxon>Gunneridae</taxon>
        <taxon>Pentapetalae</taxon>
        <taxon>rosids</taxon>
        <taxon>fabids</taxon>
        <taxon>Fabales</taxon>
        <taxon>Quillajaceae</taxon>
        <taxon>Quillaja</taxon>
    </lineage>
</organism>
<dbReference type="GO" id="GO:0020037">
    <property type="term" value="F:heme binding"/>
    <property type="evidence" value="ECO:0007669"/>
    <property type="project" value="InterPro"/>
</dbReference>
<dbReference type="GO" id="GO:0016705">
    <property type="term" value="F:oxidoreductase activity, acting on paired donors, with incorporation or reduction of molecular oxygen"/>
    <property type="evidence" value="ECO:0007669"/>
    <property type="project" value="InterPro"/>
</dbReference>
<dbReference type="GO" id="GO:0004497">
    <property type="term" value="F:monooxygenase activity"/>
    <property type="evidence" value="ECO:0007669"/>
    <property type="project" value="UniProtKB-KW"/>
</dbReference>
<dbReference type="InterPro" id="IPR036396">
    <property type="entry name" value="Cyt_P450_sf"/>
</dbReference>
<evidence type="ECO:0000256" key="5">
    <source>
        <dbReference type="ARBA" id="ARBA00023002"/>
    </source>
</evidence>
<dbReference type="EMBL" id="JARAOO010000013">
    <property type="protein sequence ID" value="KAJ7945789.1"/>
    <property type="molecule type" value="Genomic_DNA"/>
</dbReference>
<dbReference type="EMBL" id="JARAOO010000013">
    <property type="protein sequence ID" value="KAJ7945790.1"/>
    <property type="molecule type" value="Genomic_DNA"/>
</dbReference>
<protein>
    <submittedName>
        <fullName evidence="8">Cytochrome P450</fullName>
    </submittedName>
</protein>
<dbReference type="InterPro" id="IPR001128">
    <property type="entry name" value="Cyt_P450"/>
</dbReference>
<keyword evidence="5" id="KW-0560">Oxidoreductase</keyword>
<dbReference type="SUPFAM" id="SSF48264">
    <property type="entry name" value="Cytochrome P450"/>
    <property type="match status" value="1"/>
</dbReference>
<dbReference type="GO" id="GO:0005506">
    <property type="term" value="F:iron ion binding"/>
    <property type="evidence" value="ECO:0007669"/>
    <property type="project" value="InterPro"/>
</dbReference>
<name>A0AAD7KTL2_QUISA</name>
<keyword evidence="9" id="KW-1185">Reference proteome</keyword>
<reference evidence="8" key="1">
    <citation type="journal article" date="2023" name="Science">
        <title>Elucidation of the pathway for biosynthesis of saponin adjuvants from the soapbark tree.</title>
        <authorList>
            <person name="Reed J."/>
            <person name="Orme A."/>
            <person name="El-Demerdash A."/>
            <person name="Owen C."/>
            <person name="Martin L.B.B."/>
            <person name="Misra R.C."/>
            <person name="Kikuchi S."/>
            <person name="Rejzek M."/>
            <person name="Martin A.C."/>
            <person name="Harkess A."/>
            <person name="Leebens-Mack J."/>
            <person name="Louveau T."/>
            <person name="Stephenson M.J."/>
            <person name="Osbourn A."/>
        </authorList>
    </citation>
    <scope>NUCLEOTIDE SEQUENCE</scope>
    <source>
        <strain evidence="8">S10</strain>
    </source>
</reference>
<dbReference type="PANTHER" id="PTHR47955:SF19">
    <property type="entry name" value="CYTOCHROME P450 71A9-LIKE ISOFORM X1"/>
    <property type="match status" value="1"/>
</dbReference>
<comment type="caution">
    <text evidence="8">The sequence shown here is derived from an EMBL/GenBank/DDBJ whole genome shotgun (WGS) entry which is preliminary data.</text>
</comment>
<accession>A0AAD7KTL2</accession>
<comment type="cofactor">
    <cofactor evidence="1">
        <name>heme</name>
        <dbReference type="ChEBI" id="CHEBI:30413"/>
    </cofactor>
</comment>
<dbReference type="Pfam" id="PF00067">
    <property type="entry name" value="p450"/>
    <property type="match status" value="1"/>
</dbReference>
<dbReference type="InterPro" id="IPR002401">
    <property type="entry name" value="Cyt_P450_E_grp-I"/>
</dbReference>
<dbReference type="Proteomes" id="UP001163823">
    <property type="component" value="Chromosome 13"/>
</dbReference>
<evidence type="ECO:0000256" key="3">
    <source>
        <dbReference type="ARBA" id="ARBA00022617"/>
    </source>
</evidence>
<sequence>MKKLNKFERQNKLPLGPKKLPFIGNLHQLGDLSHQSLQNLSNQHCPLMFLQLGLISTLVISSADMAREIFKNHDLVFSGRPMLYAAKKMSYDCSNLSFAPYGEYWRQVKIVISELLSARKFQSVRNEEVKFLLDSIAVSSGPVNLSDLTMSLANNIVRQVAFSRRYKDGKLHEMKF</sequence>
<gene>
    <name evidence="8" type="ORF">O6P43_030805</name>
</gene>
<comment type="similarity">
    <text evidence="2">Belongs to the cytochrome P450 family.</text>
</comment>
<dbReference type="AlphaFoldDB" id="A0AAD7KTL2"/>